<dbReference type="CDD" id="cd09657">
    <property type="entry name" value="Cmr1_III-B"/>
    <property type="match status" value="1"/>
</dbReference>
<dbReference type="EMBL" id="NPCC01000011">
    <property type="protein sequence ID" value="PAE89153.1"/>
    <property type="molecule type" value="Genomic_DNA"/>
</dbReference>
<gene>
    <name evidence="4" type="primary">cmr1</name>
    <name evidence="4" type="ORF">CHH72_09945</name>
</gene>
<organism evidence="4 5">
    <name type="scientific">Shouchella clausii</name>
    <name type="common">Alkalihalobacillus clausii</name>
    <dbReference type="NCBI Taxonomy" id="79880"/>
    <lineage>
        <taxon>Bacteria</taxon>
        <taxon>Bacillati</taxon>
        <taxon>Bacillota</taxon>
        <taxon>Bacilli</taxon>
        <taxon>Bacillales</taxon>
        <taxon>Bacillaceae</taxon>
        <taxon>Shouchella</taxon>
    </lineage>
</organism>
<name>A0A268P074_SHOCL</name>
<dbReference type="InterPro" id="IPR005537">
    <property type="entry name" value="RAMP_III_fam"/>
</dbReference>
<feature type="region of interest" description="Disordered" evidence="2">
    <location>
        <begin position="443"/>
        <end position="462"/>
    </location>
</feature>
<dbReference type="Proteomes" id="UP000216207">
    <property type="component" value="Unassembled WGS sequence"/>
</dbReference>
<feature type="domain" description="CRISPR type III-associated protein" evidence="3">
    <location>
        <begin position="32"/>
        <end position="196"/>
    </location>
</feature>
<evidence type="ECO:0000256" key="1">
    <source>
        <dbReference type="ARBA" id="ARBA00023118"/>
    </source>
</evidence>
<reference evidence="4 5" key="1">
    <citation type="submission" date="2017-07" db="EMBL/GenBank/DDBJ databases">
        <title>Isolation and whole genome analysis of endospore-forming bacteria from heroin.</title>
        <authorList>
            <person name="Kalinowski J."/>
            <person name="Ahrens B."/>
            <person name="Al-Dilaimi A."/>
            <person name="Winkler A."/>
            <person name="Wibberg D."/>
            <person name="Schleenbecker U."/>
            <person name="Ruckert C."/>
            <person name="Wolfel R."/>
            <person name="Grass G."/>
        </authorList>
    </citation>
    <scope>NUCLEOTIDE SEQUENCE [LARGE SCALE GENOMIC DNA]</scope>
    <source>
        <strain evidence="4 5">7539</strain>
    </source>
</reference>
<evidence type="ECO:0000259" key="3">
    <source>
        <dbReference type="Pfam" id="PF03787"/>
    </source>
</evidence>
<feature type="compositionally biased region" description="Polar residues" evidence="2">
    <location>
        <begin position="447"/>
        <end position="456"/>
    </location>
</feature>
<dbReference type="InterPro" id="IPR007522">
    <property type="entry name" value="CRISPR-assoc_prot_TM1795"/>
</dbReference>
<evidence type="ECO:0000313" key="5">
    <source>
        <dbReference type="Proteomes" id="UP000216207"/>
    </source>
</evidence>
<protein>
    <submittedName>
        <fullName evidence="4">Type III-B CRISPR module RAMP protein Cmr1</fullName>
    </submittedName>
</protein>
<accession>A0A268P074</accession>
<evidence type="ECO:0000256" key="2">
    <source>
        <dbReference type="SAM" id="MobiDB-lite"/>
    </source>
</evidence>
<dbReference type="RefSeq" id="WP_095326532.1">
    <property type="nucleotide sequence ID" value="NZ_NPCC01000011.1"/>
</dbReference>
<sequence>MENKERVTPPLLENVKSQLENYSKKIADHTFKITVVTPMVGGSAQAGKINDSDPIRISAIRGHLRFWWRATRGASFENVYDLRKRESEIFGDTKLPSKVKLWIKYINRSSPTNAKVKELKNGKWRHKIKSEYSDYALFPLNEDNNAKVLIHCKFKLYLQYIDVDKREMDEEILPALWAWINFGGVGARTRRGCGSLYCNHAQFIPSISDQVKTYESWYKYKQQQYKLKLTYEAKEWPTLPPDIIAKNSTGNAIQVWKEVVGTYKNFRSKRPPEGRRSAWPEADAIRHITQMRATKHKTPVPKEKGICIAFPRAEFGMPILFHYKPIGSRDHSREPYTLQLVPEDKNRLASPIITKVMATSEKMGVGIIVRLNQPKPVNLELKIADSEATELEKQRINELISKFPLTQEYIYQQLRYPHNPFMKNKKVSSTNSAIQAFLQSKEVQRWKQGSRTTHSSPKPKKN</sequence>
<dbReference type="NCBIfam" id="TIGR01894">
    <property type="entry name" value="cas_TM1795_cmr1"/>
    <property type="match status" value="1"/>
</dbReference>
<keyword evidence="1" id="KW-0051">Antiviral defense</keyword>
<evidence type="ECO:0000313" key="4">
    <source>
        <dbReference type="EMBL" id="PAE89153.1"/>
    </source>
</evidence>
<proteinExistence type="predicted"/>
<comment type="caution">
    <text evidence="4">The sequence shown here is derived from an EMBL/GenBank/DDBJ whole genome shotgun (WGS) entry which is preliminary data.</text>
</comment>
<dbReference type="GO" id="GO:0051607">
    <property type="term" value="P:defense response to virus"/>
    <property type="evidence" value="ECO:0007669"/>
    <property type="project" value="UniProtKB-KW"/>
</dbReference>
<dbReference type="Pfam" id="PF03787">
    <property type="entry name" value="RAMPs"/>
    <property type="match status" value="1"/>
</dbReference>
<dbReference type="AlphaFoldDB" id="A0A268P074"/>